<accession>A0ABX8TGF0</accession>
<keyword evidence="1" id="KW-0812">Transmembrane</keyword>
<keyword evidence="1" id="KW-0472">Membrane</keyword>
<sequence length="218" mass="22155">MRLFRPILAGATLRDRAAACLGALFGIGLTGLVSRWVLGADHAAHALLIASMGASAVLVFAVPASPLAQPWPVIGGNAISGLIGVIVAHAIHDPMIGGAVAVSLAIGAMSLFGCLHPPGGGTALTPVLAGPAAAWLFPLAPAALNAVLLVGAAWLFHRFSGHAYPHRPEKITPGPLTISEADIDAALSEMHEALDVSREDLRAVAVLAAQHAAGRRKS</sequence>
<feature type="transmembrane region" description="Helical" evidence="1">
    <location>
        <begin position="70"/>
        <end position="88"/>
    </location>
</feature>
<evidence type="ECO:0000256" key="1">
    <source>
        <dbReference type="SAM" id="Phobius"/>
    </source>
</evidence>
<feature type="transmembrane region" description="Helical" evidence="1">
    <location>
        <begin position="45"/>
        <end position="64"/>
    </location>
</feature>
<evidence type="ECO:0000259" key="2">
    <source>
        <dbReference type="Pfam" id="PF04982"/>
    </source>
</evidence>
<protein>
    <submittedName>
        <fullName evidence="3">HPP family protein</fullName>
    </submittedName>
</protein>
<dbReference type="Pfam" id="PF04982">
    <property type="entry name" value="TM_HPP"/>
    <property type="match status" value="1"/>
</dbReference>
<evidence type="ECO:0000313" key="4">
    <source>
        <dbReference type="Proteomes" id="UP000824334"/>
    </source>
</evidence>
<dbReference type="InterPro" id="IPR058581">
    <property type="entry name" value="TM_HPP"/>
</dbReference>
<feature type="transmembrane region" description="Helical" evidence="1">
    <location>
        <begin position="132"/>
        <end position="156"/>
    </location>
</feature>
<dbReference type="PANTHER" id="PTHR33741">
    <property type="entry name" value="TRANSMEMBRANE PROTEIN DDB_G0269096-RELATED"/>
    <property type="match status" value="1"/>
</dbReference>
<reference evidence="3 4" key="1">
    <citation type="submission" date="2021-07" db="EMBL/GenBank/DDBJ databases">
        <title>Isolation and characterization of bacteria from a gold mining with a capacity of golden bioaccumulation.</title>
        <authorList>
            <person name="Yang X.J."/>
        </authorList>
    </citation>
    <scope>NUCLEOTIDE SEQUENCE [LARGE SCALE GENOMIC DNA]</scope>
    <source>
        <strain evidence="3 4">Au29</strain>
    </source>
</reference>
<name>A0ABX8TGF0_9CAUL</name>
<dbReference type="InterPro" id="IPR007065">
    <property type="entry name" value="HPP"/>
</dbReference>
<feature type="transmembrane region" description="Helical" evidence="1">
    <location>
        <begin position="16"/>
        <end position="38"/>
    </location>
</feature>
<keyword evidence="1" id="KW-1133">Transmembrane helix</keyword>
<dbReference type="Proteomes" id="UP000824334">
    <property type="component" value="Chromosome"/>
</dbReference>
<evidence type="ECO:0000313" key="3">
    <source>
        <dbReference type="EMBL" id="QYC10312.1"/>
    </source>
</evidence>
<dbReference type="RefSeq" id="WP_201099892.1">
    <property type="nucleotide sequence ID" value="NZ_BAAAEE010000009.1"/>
</dbReference>
<dbReference type="EMBL" id="CP080034">
    <property type="protein sequence ID" value="QYC10312.1"/>
    <property type="molecule type" value="Genomic_DNA"/>
</dbReference>
<dbReference type="GeneID" id="94377090"/>
<gene>
    <name evidence="3" type="ORF">KWG56_17500</name>
</gene>
<organism evidence="3 4">
    <name type="scientific">Brevundimonas nasdae</name>
    <dbReference type="NCBI Taxonomy" id="172043"/>
    <lineage>
        <taxon>Bacteria</taxon>
        <taxon>Pseudomonadati</taxon>
        <taxon>Pseudomonadota</taxon>
        <taxon>Alphaproteobacteria</taxon>
        <taxon>Caulobacterales</taxon>
        <taxon>Caulobacteraceae</taxon>
        <taxon>Brevundimonas</taxon>
    </lineage>
</organism>
<keyword evidence="4" id="KW-1185">Reference proteome</keyword>
<feature type="transmembrane region" description="Helical" evidence="1">
    <location>
        <begin position="95"/>
        <end position="112"/>
    </location>
</feature>
<feature type="domain" description="HPP transmembrane region" evidence="2">
    <location>
        <begin position="12"/>
        <end position="165"/>
    </location>
</feature>
<dbReference type="PANTHER" id="PTHR33741:SF5">
    <property type="entry name" value="TRANSMEMBRANE PROTEIN DDB_G0269096-RELATED"/>
    <property type="match status" value="1"/>
</dbReference>
<proteinExistence type="predicted"/>